<reference evidence="1" key="2">
    <citation type="submission" date="2019-11" db="EMBL/GenBank/DDBJ databases">
        <title>Improved Assembly of Tolypothrix boutellei genome.</title>
        <authorList>
            <person name="Sarangi A.N."/>
            <person name="Mukherjee M."/>
            <person name="Ghosh S."/>
            <person name="Singh D."/>
            <person name="Das A."/>
            <person name="Kant S."/>
            <person name="Prusty A."/>
            <person name="Tripathy S."/>
        </authorList>
    </citation>
    <scope>NUCLEOTIDE SEQUENCE</scope>
    <source>
        <strain evidence="1">VB521301</strain>
    </source>
</reference>
<evidence type="ECO:0000313" key="2">
    <source>
        <dbReference type="Proteomes" id="UP000029738"/>
    </source>
</evidence>
<gene>
    <name evidence="1" type="ORF">DA73_0400033715</name>
</gene>
<reference evidence="1" key="1">
    <citation type="journal article" date="2015" name="Genome Announc.">
        <title>Draft Genome Sequence of Tolypothrix boutellei Strain VB521301.</title>
        <authorList>
            <person name="Chandrababunaidu M.M."/>
            <person name="Singh D."/>
            <person name="Sen D."/>
            <person name="Bhan S."/>
            <person name="Das S."/>
            <person name="Gupta A."/>
            <person name="Adhikary S.P."/>
            <person name="Tripathy S."/>
        </authorList>
    </citation>
    <scope>NUCLEOTIDE SEQUENCE</scope>
    <source>
        <strain evidence="1">VB521301</strain>
    </source>
</reference>
<evidence type="ECO:0000313" key="1">
    <source>
        <dbReference type="EMBL" id="KAF3889876.1"/>
    </source>
</evidence>
<proteinExistence type="predicted"/>
<sequence length="130" mass="15056">MDERAFREILKKCWSKKSSSLWSSENPSCGQCSVTALVVQEIFGGRILKTSICDRWHFYNEIQGIRYDLTDEQFQTPLNYEDIPSNAEEAFTDTSQEQYEYLRHQVKQKLKQMGSHFLKSSASVGNCSQN</sequence>
<name>A0A8S9TCH4_9CYAN</name>
<dbReference type="AlphaFoldDB" id="A0A8S9TCH4"/>
<dbReference type="Pfam" id="PF24585">
    <property type="entry name" value="YunG"/>
    <property type="match status" value="1"/>
</dbReference>
<organism evidence="1 2">
    <name type="scientific">Tolypothrix bouteillei VB521301</name>
    <dbReference type="NCBI Taxonomy" id="1479485"/>
    <lineage>
        <taxon>Bacteria</taxon>
        <taxon>Bacillati</taxon>
        <taxon>Cyanobacteriota</taxon>
        <taxon>Cyanophyceae</taxon>
        <taxon>Nostocales</taxon>
        <taxon>Tolypothrichaceae</taxon>
        <taxon>Tolypothrix</taxon>
    </lineage>
</organism>
<dbReference type="Proteomes" id="UP000029738">
    <property type="component" value="Unassembled WGS sequence"/>
</dbReference>
<keyword evidence="2" id="KW-1185">Reference proteome</keyword>
<dbReference type="EMBL" id="JHEG04000001">
    <property type="protein sequence ID" value="KAF3889876.1"/>
    <property type="molecule type" value="Genomic_DNA"/>
</dbReference>
<accession>A0A8S9TCH4</accession>
<dbReference type="InterPro" id="IPR056238">
    <property type="entry name" value="YunG-like"/>
</dbReference>
<protein>
    <submittedName>
        <fullName evidence="1">Uncharacterized protein</fullName>
    </submittedName>
</protein>
<dbReference type="RefSeq" id="WP_167844805.1">
    <property type="nucleotide sequence ID" value="NZ_JHEG04000001.1"/>
</dbReference>
<comment type="caution">
    <text evidence="1">The sequence shown here is derived from an EMBL/GenBank/DDBJ whole genome shotgun (WGS) entry which is preliminary data.</text>
</comment>